<dbReference type="Gene3D" id="3.40.1350.10">
    <property type="match status" value="1"/>
</dbReference>
<organism evidence="3 4">
    <name type="scientific">Iodobacter arcticus</name>
    <dbReference type="NCBI Taxonomy" id="590593"/>
    <lineage>
        <taxon>Bacteria</taxon>
        <taxon>Pseudomonadati</taxon>
        <taxon>Pseudomonadota</taxon>
        <taxon>Betaproteobacteria</taxon>
        <taxon>Neisseriales</taxon>
        <taxon>Chitinibacteraceae</taxon>
        <taxon>Iodobacter</taxon>
    </lineage>
</organism>
<keyword evidence="4" id="KW-1185">Reference proteome</keyword>
<dbReference type="RefSeq" id="WP_380185958.1">
    <property type="nucleotide sequence ID" value="NZ_JBHTBQ010000006.1"/>
</dbReference>
<dbReference type="Pfam" id="PF17761">
    <property type="entry name" value="DUF1016_N"/>
    <property type="match status" value="1"/>
</dbReference>
<name>A0ABW2QSV5_9NEIS</name>
<dbReference type="PANTHER" id="PTHR30547">
    <property type="entry name" value="UNCHARACTERIZED PROTEIN YHCG-RELATED"/>
    <property type="match status" value="1"/>
</dbReference>
<reference evidence="4" key="1">
    <citation type="journal article" date="2019" name="Int. J. Syst. Evol. Microbiol.">
        <title>The Global Catalogue of Microorganisms (GCM) 10K type strain sequencing project: providing services to taxonomists for standard genome sequencing and annotation.</title>
        <authorList>
            <consortium name="The Broad Institute Genomics Platform"/>
            <consortium name="The Broad Institute Genome Sequencing Center for Infectious Disease"/>
            <person name="Wu L."/>
            <person name="Ma J."/>
        </authorList>
    </citation>
    <scope>NUCLEOTIDE SEQUENCE [LARGE SCALE GENOMIC DNA]</scope>
    <source>
        <strain evidence="4">CCUG 62945</strain>
    </source>
</reference>
<accession>A0ABW2QSV5</accession>
<protein>
    <submittedName>
        <fullName evidence="3">YhcG family protein</fullName>
    </submittedName>
</protein>
<sequence>MTLPIHGQPLFEQVRQVLNSAQQQVRHSINDVMVQSYWQIGRLIVEDEQGGAVRAEYGKQTLKQLSQQLSAEYGTGFSPQSLWNFRQFYLEFPILSAARRELRWTHYKTLIRIADPIAREWYANEAASQGWSTRALDRQVSTLFYERLLSSQDQAAVRSEAVALIEQQAPNDPRDFIRDPYVLEFIGAQPSATLYEKELESGLITQLQTFLLELGKGFAFVSRQKQLRVEGDDFFVDLVFYNYLLKCFLLVDLKVGKLSHQDVGQMDMYVRVFEEQYRGEGDNPTLGLILCSERNEAVAKYSLLADSQQLFASRYQAYLPTEAELQAELQRDRSLLENADRKSDDQTP</sequence>
<dbReference type="Pfam" id="PF06250">
    <property type="entry name" value="YhcG_C"/>
    <property type="match status" value="1"/>
</dbReference>
<evidence type="ECO:0000259" key="2">
    <source>
        <dbReference type="Pfam" id="PF17761"/>
    </source>
</evidence>
<dbReference type="Proteomes" id="UP001596473">
    <property type="component" value="Unassembled WGS sequence"/>
</dbReference>
<evidence type="ECO:0000313" key="3">
    <source>
        <dbReference type="EMBL" id="MFC7418827.1"/>
    </source>
</evidence>
<dbReference type="InterPro" id="IPR011856">
    <property type="entry name" value="tRNA_endonuc-like_dom_sf"/>
</dbReference>
<dbReference type="InterPro" id="IPR009362">
    <property type="entry name" value="YhcG_C"/>
</dbReference>
<feature type="domain" description="YhcG PDDEXK nuclease" evidence="1">
    <location>
        <begin position="175"/>
        <end position="329"/>
    </location>
</feature>
<proteinExistence type="predicted"/>
<comment type="caution">
    <text evidence="3">The sequence shown here is derived from an EMBL/GenBank/DDBJ whole genome shotgun (WGS) entry which is preliminary data.</text>
</comment>
<evidence type="ECO:0000259" key="1">
    <source>
        <dbReference type="Pfam" id="PF06250"/>
    </source>
</evidence>
<gene>
    <name evidence="3" type="ORF">ACFQNF_02930</name>
</gene>
<feature type="domain" description="YhcG N-terminal" evidence="2">
    <location>
        <begin position="14"/>
        <end position="147"/>
    </location>
</feature>
<evidence type="ECO:0000313" key="4">
    <source>
        <dbReference type="Proteomes" id="UP001596473"/>
    </source>
</evidence>
<dbReference type="InterPro" id="IPR041527">
    <property type="entry name" value="YhcG_N"/>
</dbReference>
<dbReference type="PANTHER" id="PTHR30547:SF5">
    <property type="entry name" value="NUCLEASE YHCG-RELATED"/>
    <property type="match status" value="1"/>
</dbReference>
<dbReference type="EMBL" id="JBHTBQ010000006">
    <property type="protein sequence ID" value="MFC7418827.1"/>
    <property type="molecule type" value="Genomic_DNA"/>
</dbReference>
<dbReference type="InterPro" id="IPR053148">
    <property type="entry name" value="PD-DEXK-like_domain"/>
</dbReference>